<sequence length="261" mass="30444">MNSLKSHISLILALVSILFSVFLYITFSEILQKYQKNIVNNYSIAVVSDKPIDKLNIKEVEKIESINIDGYIQKLKRNFQNIDFSNIKFPYFYSVKLKTLPSPSRLKQIENHLSNLPFIKRVLTYRSTQTKIYNLLFLLKIISNAFMIIVGILGFLLIIKQLEVWKFEHSERMYIMELFGAPFWFKGAALFKIAFIDSFVSFLITAIFIYYFINSSIFNEIIKDLSIDFNIDYADTLLKLFSVSLIISIFSSMIVIIGRKK</sequence>
<keyword evidence="1" id="KW-1133">Transmembrane helix</keyword>
<gene>
    <name evidence="2" type="ORF">LNAT_P0545</name>
</gene>
<feature type="transmembrane region" description="Helical" evidence="1">
    <location>
        <begin position="174"/>
        <end position="191"/>
    </location>
</feature>
<evidence type="ECO:0000313" key="3">
    <source>
        <dbReference type="Proteomes" id="UP000217944"/>
    </source>
</evidence>
<dbReference type="Proteomes" id="UP000217944">
    <property type="component" value="Unassembled WGS sequence"/>
</dbReference>
<feature type="transmembrane region" description="Helical" evidence="1">
    <location>
        <begin position="135"/>
        <end position="159"/>
    </location>
</feature>
<feature type="transmembrane region" description="Helical" evidence="1">
    <location>
        <begin position="6"/>
        <end position="27"/>
    </location>
</feature>
<feature type="transmembrane region" description="Helical" evidence="1">
    <location>
        <begin position="198"/>
        <end position="217"/>
    </location>
</feature>
<evidence type="ECO:0000256" key="1">
    <source>
        <dbReference type="SAM" id="Phobius"/>
    </source>
</evidence>
<feature type="transmembrane region" description="Helical" evidence="1">
    <location>
        <begin position="237"/>
        <end position="258"/>
    </location>
</feature>
<keyword evidence="2" id="KW-0131">Cell cycle</keyword>
<keyword evidence="3" id="KW-1185">Reference proteome</keyword>
<keyword evidence="1" id="KW-0472">Membrane</keyword>
<keyword evidence="1" id="KW-0812">Transmembrane</keyword>
<evidence type="ECO:0000313" key="2">
    <source>
        <dbReference type="EMBL" id="GAX87250.1"/>
    </source>
</evidence>
<dbReference type="RefSeq" id="WP_096258399.1">
    <property type="nucleotide sequence ID" value="NZ_BDME01000001.1"/>
</dbReference>
<comment type="caution">
    <text evidence="2">The sequence shown here is derived from an EMBL/GenBank/DDBJ whole genome shotgun (WGS) entry which is preliminary data.</text>
</comment>
<reference evidence="2 3" key="1">
    <citation type="journal article" date="2017" name="Syst. Appl. Microbiol.">
        <title>Lebetimonas natsushimae sp. nov., a novel strictly anaerobic, moderately thermophilic chemoautotroph isolated from a deep-sea hydrothermal vent polychaete nest in the Mid-Okinawa Trough.</title>
        <authorList>
            <person name="Nagata R."/>
            <person name="Takaki Y."/>
            <person name="Tame A."/>
            <person name="Nunoura T."/>
            <person name="Muto H."/>
            <person name="Mino S."/>
            <person name="Sawayama S."/>
            <person name="Takai K."/>
            <person name="Nakagawa S."/>
        </authorList>
    </citation>
    <scope>NUCLEOTIDE SEQUENCE [LARGE SCALE GENOMIC DNA]</scope>
    <source>
        <strain evidence="2 3">HS1857</strain>
    </source>
</reference>
<dbReference type="AlphaFoldDB" id="A0A292YD37"/>
<dbReference type="EMBL" id="BDME01000001">
    <property type="protein sequence ID" value="GAX87250.1"/>
    <property type="molecule type" value="Genomic_DNA"/>
</dbReference>
<protein>
    <submittedName>
        <fullName evidence="2">Cell division transport system permease protein</fullName>
    </submittedName>
</protein>
<dbReference type="GO" id="GO:0051301">
    <property type="term" value="P:cell division"/>
    <property type="evidence" value="ECO:0007669"/>
    <property type="project" value="UniProtKB-KW"/>
</dbReference>
<organism evidence="2 3">
    <name type="scientific">Lebetimonas natsushimae</name>
    <dbReference type="NCBI Taxonomy" id="1936991"/>
    <lineage>
        <taxon>Bacteria</taxon>
        <taxon>Pseudomonadati</taxon>
        <taxon>Campylobacterota</taxon>
        <taxon>Epsilonproteobacteria</taxon>
        <taxon>Nautiliales</taxon>
        <taxon>Nautiliaceae</taxon>
        <taxon>Lebetimonas</taxon>
    </lineage>
</organism>
<name>A0A292YD37_9BACT</name>
<dbReference type="GO" id="GO:0005886">
    <property type="term" value="C:plasma membrane"/>
    <property type="evidence" value="ECO:0007669"/>
    <property type="project" value="UniProtKB-SubCell"/>
</dbReference>
<dbReference type="GO" id="GO:0032153">
    <property type="term" value="C:cell division site"/>
    <property type="evidence" value="ECO:0007669"/>
    <property type="project" value="TreeGrafter"/>
</dbReference>
<proteinExistence type="predicted"/>
<accession>A0A292YD37</accession>
<dbReference type="PANTHER" id="PTHR47755">
    <property type="entry name" value="CELL DIVISION PROTEIN FTSX"/>
    <property type="match status" value="1"/>
</dbReference>
<dbReference type="OrthoDB" id="5348519at2"/>
<keyword evidence="2" id="KW-0132">Cell division</keyword>
<dbReference type="PANTHER" id="PTHR47755:SF1">
    <property type="entry name" value="CELL DIVISION PROTEIN FTSX"/>
    <property type="match status" value="1"/>
</dbReference>
<dbReference type="InterPro" id="IPR004513">
    <property type="entry name" value="FtsX"/>
</dbReference>